<dbReference type="RefSeq" id="XP_060330646.1">
    <property type="nucleotide sequence ID" value="XM_060469638.1"/>
</dbReference>
<dbReference type="Proteomes" id="UP001175211">
    <property type="component" value="Unassembled WGS sequence"/>
</dbReference>
<dbReference type="AlphaFoldDB" id="A0AA39N5N0"/>
<sequence>MTATISQRCLVQVNAPVTTTQELPPVGLQQENMVLSDGHARTALVTVILQHMNTCLLMPRRYFRAASTSHAMFLMFPRGHVITGTSWGCWSAYVFFQGNLQFQGGQDRSRRARSWESESIYLRMSTISESEAVVQMRRGKQEEKNEMVFVKGKEPTCTDFDVLASNSAESMLNSSCFATDLKRYRAFLSQSIDTQTVEKVNKTDKSDPSRGEEIYVTTSWRYIYLLVKETSMILWIYGDPSDTTSVPDSDVAMQWGTYTRSRSLGFRKRLLIQEGTREVEAIYNPSLFVEHSCVYAMGVHSLQETFALNVSSVWKEGHNTHRHIHSSSELLCTTRGTAKRRLG</sequence>
<protein>
    <submittedName>
        <fullName evidence="1">Uncharacterized protein</fullName>
    </submittedName>
</protein>
<comment type="caution">
    <text evidence="1">The sequence shown here is derived from an EMBL/GenBank/DDBJ whole genome shotgun (WGS) entry which is preliminary data.</text>
</comment>
<dbReference type="EMBL" id="JAUEPS010000018">
    <property type="protein sequence ID" value="KAK0458358.1"/>
    <property type="molecule type" value="Genomic_DNA"/>
</dbReference>
<organism evidence="1 2">
    <name type="scientific">Armillaria tabescens</name>
    <name type="common">Ringless honey mushroom</name>
    <name type="synonym">Agaricus tabescens</name>
    <dbReference type="NCBI Taxonomy" id="1929756"/>
    <lineage>
        <taxon>Eukaryota</taxon>
        <taxon>Fungi</taxon>
        <taxon>Dikarya</taxon>
        <taxon>Basidiomycota</taxon>
        <taxon>Agaricomycotina</taxon>
        <taxon>Agaricomycetes</taxon>
        <taxon>Agaricomycetidae</taxon>
        <taxon>Agaricales</taxon>
        <taxon>Marasmiineae</taxon>
        <taxon>Physalacriaceae</taxon>
        <taxon>Desarmillaria</taxon>
    </lineage>
</organism>
<keyword evidence="2" id="KW-1185">Reference proteome</keyword>
<dbReference type="GeneID" id="85353186"/>
<reference evidence="1" key="1">
    <citation type="submission" date="2023-06" db="EMBL/GenBank/DDBJ databases">
        <authorList>
            <consortium name="Lawrence Berkeley National Laboratory"/>
            <person name="Ahrendt S."/>
            <person name="Sahu N."/>
            <person name="Indic B."/>
            <person name="Wong-Bajracharya J."/>
            <person name="Merenyi Z."/>
            <person name="Ke H.-M."/>
            <person name="Monk M."/>
            <person name="Kocsube S."/>
            <person name="Drula E."/>
            <person name="Lipzen A."/>
            <person name="Balint B."/>
            <person name="Henrissat B."/>
            <person name="Andreopoulos B."/>
            <person name="Martin F.M."/>
            <person name="Harder C.B."/>
            <person name="Rigling D."/>
            <person name="Ford K.L."/>
            <person name="Foster G.D."/>
            <person name="Pangilinan J."/>
            <person name="Papanicolaou A."/>
            <person name="Barry K."/>
            <person name="LaButti K."/>
            <person name="Viragh M."/>
            <person name="Koriabine M."/>
            <person name="Yan M."/>
            <person name="Riley R."/>
            <person name="Champramary S."/>
            <person name="Plett K.L."/>
            <person name="Tsai I.J."/>
            <person name="Slot J."/>
            <person name="Sipos G."/>
            <person name="Plett J."/>
            <person name="Nagy L.G."/>
            <person name="Grigoriev I.V."/>
        </authorList>
    </citation>
    <scope>NUCLEOTIDE SEQUENCE</scope>
    <source>
        <strain evidence="1">CCBAS 213</strain>
    </source>
</reference>
<name>A0AA39N5N0_ARMTA</name>
<accession>A0AA39N5N0</accession>
<proteinExistence type="predicted"/>
<evidence type="ECO:0000313" key="1">
    <source>
        <dbReference type="EMBL" id="KAK0458358.1"/>
    </source>
</evidence>
<gene>
    <name evidence="1" type="ORF">EV420DRAFT_1480083</name>
</gene>
<evidence type="ECO:0000313" key="2">
    <source>
        <dbReference type="Proteomes" id="UP001175211"/>
    </source>
</evidence>